<evidence type="ECO:0000256" key="1">
    <source>
        <dbReference type="SAM" id="MobiDB-lite"/>
    </source>
</evidence>
<gene>
    <name evidence="2" type="ORF">TGGT1_409520</name>
</gene>
<dbReference type="Proteomes" id="UP000005641">
    <property type="component" value="Unassembled WGS sequence"/>
</dbReference>
<accession>S7URV9</accession>
<reference evidence="2 3" key="1">
    <citation type="submission" date="2006-05" db="EMBL/GenBank/DDBJ databases">
        <authorList>
            <person name="Paulsen I."/>
        </authorList>
    </citation>
    <scope>NUCLEOTIDE SEQUENCE [LARGE SCALE GENOMIC DNA]</scope>
    <source>
        <strain evidence="2 3">GT1</strain>
    </source>
</reference>
<proteinExistence type="predicted"/>
<dbReference type="VEuPathDB" id="ToxoDB:TGGT1_409520"/>
<evidence type="ECO:0000313" key="2">
    <source>
        <dbReference type="EMBL" id="EPR60696.1"/>
    </source>
</evidence>
<protein>
    <submittedName>
        <fullName evidence="2">Uncharacterized protein</fullName>
    </submittedName>
</protein>
<reference evidence="2 3" key="2">
    <citation type="submission" date="2013-05" db="EMBL/GenBank/DDBJ databases">
        <authorList>
            <person name="Sibley D."/>
            <person name="Venepally P."/>
            <person name="Karamycheva S."/>
            <person name="Hadjithomas M."/>
            <person name="Khan A."/>
            <person name="Brunk B."/>
            <person name="Roos D."/>
            <person name="Caler E."/>
            <person name="Lorenzi H."/>
        </authorList>
    </citation>
    <scope>NUCLEOTIDE SEQUENCE [LARGE SCALE GENOMIC DNA]</scope>
    <source>
        <strain evidence="2 3">GT1</strain>
    </source>
</reference>
<feature type="compositionally biased region" description="Basic and acidic residues" evidence="1">
    <location>
        <begin position="163"/>
        <end position="190"/>
    </location>
</feature>
<feature type="region of interest" description="Disordered" evidence="1">
    <location>
        <begin position="1"/>
        <end position="230"/>
    </location>
</feature>
<name>S7URV9_TOXGG</name>
<sequence>MHGDRRMQRKETQRKDREDDGKTVRGKGRGETQWERGRAAVDSGQCTFVNVPQVERRNKRTTTEMSPDEERSQNGQKARRMQMKDGQTGEKRRSGTEAQDRKEKSGRKLFEGSAFRKTLKERKREETEHLQTLEAETRRQASSWQQEQSGDRAARRHSQEKRRRAEDERSRTRATERKNEEARKPGRAEGWRPTAGDEGSREERRRRRERKRTSETSDEGETRSHLRVKLRVESPSGPHVLKCLCVCDLRSADVNR</sequence>
<comment type="caution">
    <text evidence="2">The sequence shown here is derived from an EMBL/GenBank/DDBJ whole genome shotgun (WGS) entry which is preliminary data.</text>
</comment>
<evidence type="ECO:0000313" key="3">
    <source>
        <dbReference type="Proteomes" id="UP000005641"/>
    </source>
</evidence>
<feature type="compositionally biased region" description="Basic and acidic residues" evidence="1">
    <location>
        <begin position="122"/>
        <end position="139"/>
    </location>
</feature>
<dbReference type="EMBL" id="AAQM03000164">
    <property type="protein sequence ID" value="EPR60696.1"/>
    <property type="molecule type" value="Genomic_DNA"/>
</dbReference>
<feature type="compositionally biased region" description="Basic and acidic residues" evidence="1">
    <location>
        <begin position="212"/>
        <end position="224"/>
    </location>
</feature>
<dbReference type="AlphaFoldDB" id="S7URV9"/>
<feature type="compositionally biased region" description="Basic and acidic residues" evidence="1">
    <location>
        <begin position="87"/>
        <end position="110"/>
    </location>
</feature>
<feature type="compositionally biased region" description="Basic and acidic residues" evidence="1">
    <location>
        <begin position="1"/>
        <end position="39"/>
    </location>
</feature>
<organism evidence="2 3">
    <name type="scientific">Toxoplasma gondii (strain ATCC 50853 / GT1)</name>
    <dbReference type="NCBI Taxonomy" id="507601"/>
    <lineage>
        <taxon>Eukaryota</taxon>
        <taxon>Sar</taxon>
        <taxon>Alveolata</taxon>
        <taxon>Apicomplexa</taxon>
        <taxon>Conoidasida</taxon>
        <taxon>Coccidia</taxon>
        <taxon>Eucoccidiorida</taxon>
        <taxon>Eimeriorina</taxon>
        <taxon>Sarcocystidae</taxon>
        <taxon>Toxoplasma</taxon>
    </lineage>
</organism>